<sequence length="209" mass="23401">MLLALTPAGRDGASWIRRGHGQPRCSQLGHLGKSRTRPGRRFWSFRRKQHDNNASLIQRSACPSHHQHRHQLPQLLSFIYICPAIHSICVALSQQGIPLTAAPLIAVRSQRFTAHTAILALHPAIRFAATMTTTTIHIEFPHLPECGISMESLKTQTRRTLSAELAKNEAFKADHEALQNEPQWRRASTPFQMMSAVRTLSDPVSLVQS</sequence>
<dbReference type="HOGENOM" id="CLU_1315601_0_0_1"/>
<dbReference type="InParanoid" id="K2R6Q7"/>
<gene>
    <name evidence="1" type="ORF">MPH_13000</name>
</gene>
<reference evidence="1 2" key="1">
    <citation type="journal article" date="2012" name="BMC Genomics">
        <title>Tools to kill: Genome of one of the most destructive plant pathogenic fungi Macrophomina phaseolina.</title>
        <authorList>
            <person name="Islam M.S."/>
            <person name="Haque M.S."/>
            <person name="Islam M.M."/>
            <person name="Emdad E.M."/>
            <person name="Halim A."/>
            <person name="Hossen Q.M.M."/>
            <person name="Hossain M.Z."/>
            <person name="Ahmed B."/>
            <person name="Rahim S."/>
            <person name="Rahman M.S."/>
            <person name="Alam M.M."/>
            <person name="Hou S."/>
            <person name="Wan X."/>
            <person name="Saito J.A."/>
            <person name="Alam M."/>
        </authorList>
    </citation>
    <scope>NUCLEOTIDE SEQUENCE [LARGE SCALE GENOMIC DNA]</scope>
    <source>
        <strain evidence="1 2">MS6</strain>
    </source>
</reference>
<evidence type="ECO:0000313" key="1">
    <source>
        <dbReference type="EMBL" id="EKG09928.1"/>
    </source>
</evidence>
<name>K2R6Q7_MACPH</name>
<dbReference type="EMBL" id="AHHD01000561">
    <property type="protein sequence ID" value="EKG09928.1"/>
    <property type="molecule type" value="Genomic_DNA"/>
</dbReference>
<proteinExistence type="predicted"/>
<accession>K2R6Q7</accession>
<dbReference type="Proteomes" id="UP000007129">
    <property type="component" value="Unassembled WGS sequence"/>
</dbReference>
<comment type="caution">
    <text evidence="1">The sequence shown here is derived from an EMBL/GenBank/DDBJ whole genome shotgun (WGS) entry which is preliminary data.</text>
</comment>
<dbReference type="VEuPathDB" id="FungiDB:MPH_13000"/>
<organism evidence="1 2">
    <name type="scientific">Macrophomina phaseolina (strain MS6)</name>
    <name type="common">Charcoal rot fungus</name>
    <dbReference type="NCBI Taxonomy" id="1126212"/>
    <lineage>
        <taxon>Eukaryota</taxon>
        <taxon>Fungi</taxon>
        <taxon>Dikarya</taxon>
        <taxon>Ascomycota</taxon>
        <taxon>Pezizomycotina</taxon>
        <taxon>Dothideomycetes</taxon>
        <taxon>Dothideomycetes incertae sedis</taxon>
        <taxon>Botryosphaeriales</taxon>
        <taxon>Botryosphaeriaceae</taxon>
        <taxon>Macrophomina</taxon>
    </lineage>
</organism>
<dbReference type="AlphaFoldDB" id="K2R6Q7"/>
<evidence type="ECO:0000313" key="2">
    <source>
        <dbReference type="Proteomes" id="UP000007129"/>
    </source>
</evidence>
<protein>
    <submittedName>
        <fullName evidence="1">Uncharacterized protein</fullName>
    </submittedName>
</protein>